<dbReference type="AlphaFoldDB" id="A0A1T0CLE9"/>
<gene>
    <name evidence="2" type="ORF">B0680_08275</name>
</gene>
<dbReference type="RefSeq" id="WP_078254636.1">
    <property type="nucleotide sequence ID" value="NZ_MUYU01000019.1"/>
</dbReference>
<feature type="compositionally biased region" description="Low complexity" evidence="1">
    <location>
        <begin position="67"/>
        <end position="92"/>
    </location>
</feature>
<evidence type="ECO:0008006" key="4">
    <source>
        <dbReference type="Google" id="ProtNLM"/>
    </source>
</evidence>
<feature type="region of interest" description="Disordered" evidence="1">
    <location>
        <begin position="37"/>
        <end position="118"/>
    </location>
</feature>
<name>A0A1T0CLE9_9GAMM</name>
<dbReference type="PROSITE" id="PS51257">
    <property type="entry name" value="PROKAR_LIPOPROTEIN"/>
    <property type="match status" value="1"/>
</dbReference>
<sequence length="118" mass="11852">MKAYAIILPLVAAVALSACGKKQEHVYAVDKVEEAQAAAMEKAPKAEPMKFDDEGQPKVGMSADGTAAPAADAAATDAKATDAAAPAATETATDAKAEAPADKPADAAAEAKPEETKK</sequence>
<accession>A0A1T0CLE9</accession>
<proteinExistence type="predicted"/>
<dbReference type="EMBL" id="MUYU01000019">
    <property type="protein sequence ID" value="OOS23145.1"/>
    <property type="molecule type" value="Genomic_DNA"/>
</dbReference>
<evidence type="ECO:0000313" key="3">
    <source>
        <dbReference type="Proteomes" id="UP000189800"/>
    </source>
</evidence>
<evidence type="ECO:0000313" key="2">
    <source>
        <dbReference type="EMBL" id="OOS23145.1"/>
    </source>
</evidence>
<organism evidence="2 3">
    <name type="scientific">Moraxella pluranimalium</name>
    <dbReference type="NCBI Taxonomy" id="470453"/>
    <lineage>
        <taxon>Bacteria</taxon>
        <taxon>Pseudomonadati</taxon>
        <taxon>Pseudomonadota</taxon>
        <taxon>Gammaproteobacteria</taxon>
        <taxon>Moraxellales</taxon>
        <taxon>Moraxellaceae</taxon>
        <taxon>Moraxella</taxon>
    </lineage>
</organism>
<feature type="compositionally biased region" description="Basic and acidic residues" evidence="1">
    <location>
        <begin position="93"/>
        <end position="118"/>
    </location>
</feature>
<evidence type="ECO:0000256" key="1">
    <source>
        <dbReference type="SAM" id="MobiDB-lite"/>
    </source>
</evidence>
<reference evidence="2 3" key="1">
    <citation type="submission" date="2017-02" db="EMBL/GenBank/DDBJ databases">
        <title>Draft genome sequence of Moraxella pluranimalium CCUG 54913T type strain.</title>
        <authorList>
            <person name="Salva-Serra F."/>
            <person name="Engstrom-Jakobsson H."/>
            <person name="Thorell K."/>
            <person name="Jaen-Luchoro D."/>
            <person name="Gonzales-Siles L."/>
            <person name="Karlsson R."/>
            <person name="Yazdan S."/>
            <person name="Boulund F."/>
            <person name="Johnning A."/>
            <person name="Engstrand L."/>
            <person name="Kristiansson E."/>
            <person name="Moore E."/>
        </authorList>
    </citation>
    <scope>NUCLEOTIDE SEQUENCE [LARGE SCALE GENOMIC DNA]</scope>
    <source>
        <strain evidence="2 3">CCUG 54913</strain>
    </source>
</reference>
<feature type="compositionally biased region" description="Basic and acidic residues" evidence="1">
    <location>
        <begin position="42"/>
        <end position="56"/>
    </location>
</feature>
<comment type="caution">
    <text evidence="2">The sequence shown here is derived from an EMBL/GenBank/DDBJ whole genome shotgun (WGS) entry which is preliminary data.</text>
</comment>
<protein>
    <recommendedName>
        <fullName evidence="4">Lipoprotein</fullName>
    </recommendedName>
</protein>
<keyword evidence="3" id="KW-1185">Reference proteome</keyword>
<dbReference type="Proteomes" id="UP000189800">
    <property type="component" value="Unassembled WGS sequence"/>
</dbReference>